<accession>A0AAN9LGG5</accession>
<dbReference type="EMBL" id="JAYMYR010000011">
    <property type="protein sequence ID" value="KAK7333877.1"/>
    <property type="molecule type" value="Genomic_DNA"/>
</dbReference>
<proteinExistence type="predicted"/>
<name>A0AAN9LGG5_PHACN</name>
<evidence type="ECO:0000313" key="3">
    <source>
        <dbReference type="Proteomes" id="UP001374584"/>
    </source>
</evidence>
<protein>
    <submittedName>
        <fullName evidence="2">Uncharacterized protein</fullName>
    </submittedName>
</protein>
<reference evidence="2 3" key="1">
    <citation type="submission" date="2024-01" db="EMBL/GenBank/DDBJ databases">
        <title>The genomes of 5 underutilized Papilionoideae crops provide insights into root nodulation and disease resistanc.</title>
        <authorList>
            <person name="Jiang F."/>
        </authorList>
    </citation>
    <scope>NUCLEOTIDE SEQUENCE [LARGE SCALE GENOMIC DNA]</scope>
    <source>
        <strain evidence="2">JINMINGXINNONG_FW02</strain>
        <tissue evidence="2">Leaves</tissue>
    </source>
</reference>
<evidence type="ECO:0000256" key="1">
    <source>
        <dbReference type="SAM" id="MobiDB-lite"/>
    </source>
</evidence>
<dbReference type="Proteomes" id="UP001374584">
    <property type="component" value="Unassembled WGS sequence"/>
</dbReference>
<keyword evidence="3" id="KW-1185">Reference proteome</keyword>
<comment type="caution">
    <text evidence="2">The sequence shown here is derived from an EMBL/GenBank/DDBJ whole genome shotgun (WGS) entry which is preliminary data.</text>
</comment>
<feature type="compositionally biased region" description="Polar residues" evidence="1">
    <location>
        <begin position="89"/>
        <end position="102"/>
    </location>
</feature>
<gene>
    <name evidence="2" type="ORF">VNO80_30657</name>
</gene>
<sequence length="108" mass="11674">MDQFIVPAILEYKQENDIVPLVSKNDIVVPTSVSDIVPSVSENDIVVPTSVSDIVPSVSETVLPSNLSATDSSTPFHLTNIDVLQHQYSDPQPSSVRVSTCLKQPPDT</sequence>
<evidence type="ECO:0000313" key="2">
    <source>
        <dbReference type="EMBL" id="KAK7333877.1"/>
    </source>
</evidence>
<feature type="region of interest" description="Disordered" evidence="1">
    <location>
        <begin position="89"/>
        <end position="108"/>
    </location>
</feature>
<dbReference type="AlphaFoldDB" id="A0AAN9LGG5"/>
<organism evidence="2 3">
    <name type="scientific">Phaseolus coccineus</name>
    <name type="common">Scarlet runner bean</name>
    <name type="synonym">Phaseolus multiflorus</name>
    <dbReference type="NCBI Taxonomy" id="3886"/>
    <lineage>
        <taxon>Eukaryota</taxon>
        <taxon>Viridiplantae</taxon>
        <taxon>Streptophyta</taxon>
        <taxon>Embryophyta</taxon>
        <taxon>Tracheophyta</taxon>
        <taxon>Spermatophyta</taxon>
        <taxon>Magnoliopsida</taxon>
        <taxon>eudicotyledons</taxon>
        <taxon>Gunneridae</taxon>
        <taxon>Pentapetalae</taxon>
        <taxon>rosids</taxon>
        <taxon>fabids</taxon>
        <taxon>Fabales</taxon>
        <taxon>Fabaceae</taxon>
        <taxon>Papilionoideae</taxon>
        <taxon>50 kb inversion clade</taxon>
        <taxon>NPAAA clade</taxon>
        <taxon>indigoferoid/millettioid clade</taxon>
        <taxon>Phaseoleae</taxon>
        <taxon>Phaseolus</taxon>
    </lineage>
</organism>